<dbReference type="OrthoDB" id="427285at2"/>
<evidence type="ECO:0008006" key="3">
    <source>
        <dbReference type="Google" id="ProtNLM"/>
    </source>
</evidence>
<dbReference type="Proteomes" id="UP000218287">
    <property type="component" value="Chromosome"/>
</dbReference>
<accession>A0A1Z4GB82</accession>
<evidence type="ECO:0000313" key="2">
    <source>
        <dbReference type="Proteomes" id="UP000218287"/>
    </source>
</evidence>
<reference evidence="1 2" key="1">
    <citation type="submission" date="2017-06" db="EMBL/GenBank/DDBJ databases">
        <title>Genome sequencing of cyanobaciteial culture collection at National Institute for Environmental Studies (NIES).</title>
        <authorList>
            <person name="Hirose Y."/>
            <person name="Shimura Y."/>
            <person name="Fujisawa T."/>
            <person name="Nakamura Y."/>
            <person name="Kawachi M."/>
        </authorList>
    </citation>
    <scope>NUCLEOTIDE SEQUENCE [LARGE SCALE GENOMIC DNA]</scope>
    <source>
        <strain evidence="1 2">NIES-21</strain>
    </source>
</reference>
<gene>
    <name evidence="1" type="ORF">NIES21_05100</name>
</gene>
<keyword evidence="2" id="KW-1185">Reference proteome</keyword>
<name>A0A1Z4GB82_9CYAN</name>
<sequence length="169" mass="18454">MNHLNVKSLTFYGVAIGSVLLLFKTVTAYGENNLKAPSVVDGRYLITLAPNLSKCATADSLVLNIQQSGIYLNASLLPVSSYADTEKPLSLTGILQKEQISFSGKVAPEILCRHPNSQLDTSKSLTMQMQLIDQDKMTGQLTVNGIPQTLRFTATKQLTQEKSQKLNSH</sequence>
<organism evidence="1 2">
    <name type="scientific">Anabaenopsis circularis NIES-21</name>
    <dbReference type="NCBI Taxonomy" id="1085406"/>
    <lineage>
        <taxon>Bacteria</taxon>
        <taxon>Bacillati</taxon>
        <taxon>Cyanobacteriota</taxon>
        <taxon>Cyanophyceae</taxon>
        <taxon>Nostocales</taxon>
        <taxon>Nodulariaceae</taxon>
        <taxon>Anabaenopsis</taxon>
    </lineage>
</organism>
<proteinExistence type="predicted"/>
<dbReference type="EMBL" id="AP018174">
    <property type="protein sequence ID" value="BAY14752.1"/>
    <property type="molecule type" value="Genomic_DNA"/>
</dbReference>
<evidence type="ECO:0000313" key="1">
    <source>
        <dbReference type="EMBL" id="BAY14752.1"/>
    </source>
</evidence>
<dbReference type="AlphaFoldDB" id="A0A1Z4GB82"/>
<protein>
    <recommendedName>
        <fullName evidence="3">Lipoprotein</fullName>
    </recommendedName>
</protein>